<evidence type="ECO:0000313" key="2">
    <source>
        <dbReference type="Proteomes" id="UP001152888"/>
    </source>
</evidence>
<accession>A0A9P0NXV8</accession>
<dbReference type="EMBL" id="CAKOFQ010006678">
    <property type="protein sequence ID" value="CAH1958645.1"/>
    <property type="molecule type" value="Genomic_DNA"/>
</dbReference>
<dbReference type="Proteomes" id="UP001152888">
    <property type="component" value="Unassembled WGS sequence"/>
</dbReference>
<dbReference type="OrthoDB" id="2286203at2759"/>
<name>A0A9P0NXV8_ACAOB</name>
<evidence type="ECO:0000313" key="1">
    <source>
        <dbReference type="EMBL" id="CAH1958645.1"/>
    </source>
</evidence>
<gene>
    <name evidence="1" type="ORF">ACAOBT_LOCUS2753</name>
</gene>
<proteinExistence type="predicted"/>
<organism evidence="1 2">
    <name type="scientific">Acanthoscelides obtectus</name>
    <name type="common">Bean weevil</name>
    <name type="synonym">Bruchus obtectus</name>
    <dbReference type="NCBI Taxonomy" id="200917"/>
    <lineage>
        <taxon>Eukaryota</taxon>
        <taxon>Metazoa</taxon>
        <taxon>Ecdysozoa</taxon>
        <taxon>Arthropoda</taxon>
        <taxon>Hexapoda</taxon>
        <taxon>Insecta</taxon>
        <taxon>Pterygota</taxon>
        <taxon>Neoptera</taxon>
        <taxon>Endopterygota</taxon>
        <taxon>Coleoptera</taxon>
        <taxon>Polyphaga</taxon>
        <taxon>Cucujiformia</taxon>
        <taxon>Chrysomeloidea</taxon>
        <taxon>Chrysomelidae</taxon>
        <taxon>Bruchinae</taxon>
        <taxon>Bruchini</taxon>
        <taxon>Acanthoscelides</taxon>
    </lineage>
</organism>
<sequence length="65" mass="6762">MPPFLCSFKLLDTPAGSVEVKQTSGTWKASSNSSTRFPLLLVGVAIAETGGEASFMGVIGPQQCD</sequence>
<keyword evidence="2" id="KW-1185">Reference proteome</keyword>
<protein>
    <submittedName>
        <fullName evidence="1">Uncharacterized protein</fullName>
    </submittedName>
</protein>
<dbReference type="AlphaFoldDB" id="A0A9P0NXV8"/>
<comment type="caution">
    <text evidence="1">The sequence shown here is derived from an EMBL/GenBank/DDBJ whole genome shotgun (WGS) entry which is preliminary data.</text>
</comment>
<reference evidence="1" key="1">
    <citation type="submission" date="2022-03" db="EMBL/GenBank/DDBJ databases">
        <authorList>
            <person name="Sayadi A."/>
        </authorList>
    </citation>
    <scope>NUCLEOTIDE SEQUENCE</scope>
</reference>